<dbReference type="OrthoDB" id="4779287at2759"/>
<keyword evidence="1" id="KW-0812">Transmembrane</keyword>
<evidence type="ECO:0000256" key="2">
    <source>
        <dbReference type="SAM" id="SignalP"/>
    </source>
</evidence>
<keyword evidence="2" id="KW-0732">Signal</keyword>
<keyword evidence="1" id="KW-1133">Transmembrane helix</keyword>
<feature type="signal peptide" evidence="2">
    <location>
        <begin position="1"/>
        <end position="22"/>
    </location>
</feature>
<feature type="chain" id="PRO_5034489971" evidence="2">
    <location>
        <begin position="23"/>
        <end position="244"/>
    </location>
</feature>
<evidence type="ECO:0000313" key="4">
    <source>
        <dbReference type="Proteomes" id="UP000250140"/>
    </source>
</evidence>
<reference evidence="3 4" key="1">
    <citation type="journal article" date="2016" name="Nat. Commun.">
        <title>Ectomycorrhizal ecology is imprinted in the genome of the dominant symbiotic fungus Cenococcum geophilum.</title>
        <authorList>
            <consortium name="DOE Joint Genome Institute"/>
            <person name="Peter M."/>
            <person name="Kohler A."/>
            <person name="Ohm R.A."/>
            <person name="Kuo A."/>
            <person name="Krutzmann J."/>
            <person name="Morin E."/>
            <person name="Arend M."/>
            <person name="Barry K.W."/>
            <person name="Binder M."/>
            <person name="Choi C."/>
            <person name="Clum A."/>
            <person name="Copeland A."/>
            <person name="Grisel N."/>
            <person name="Haridas S."/>
            <person name="Kipfer T."/>
            <person name="LaButti K."/>
            <person name="Lindquist E."/>
            <person name="Lipzen A."/>
            <person name="Maire R."/>
            <person name="Meier B."/>
            <person name="Mihaltcheva S."/>
            <person name="Molinier V."/>
            <person name="Murat C."/>
            <person name="Poggeler S."/>
            <person name="Quandt C.A."/>
            <person name="Sperisen C."/>
            <person name="Tritt A."/>
            <person name="Tisserant E."/>
            <person name="Crous P.W."/>
            <person name="Henrissat B."/>
            <person name="Nehls U."/>
            <person name="Egli S."/>
            <person name="Spatafora J.W."/>
            <person name="Grigoriev I.V."/>
            <person name="Martin F.M."/>
        </authorList>
    </citation>
    <scope>NUCLEOTIDE SEQUENCE [LARGE SCALE GENOMIC DNA]</scope>
    <source>
        <strain evidence="3 4">CBS 207.34</strain>
    </source>
</reference>
<keyword evidence="4" id="KW-1185">Reference proteome</keyword>
<organism evidence="3 4">
    <name type="scientific">Glonium stellatum</name>
    <dbReference type="NCBI Taxonomy" id="574774"/>
    <lineage>
        <taxon>Eukaryota</taxon>
        <taxon>Fungi</taxon>
        <taxon>Dikarya</taxon>
        <taxon>Ascomycota</taxon>
        <taxon>Pezizomycotina</taxon>
        <taxon>Dothideomycetes</taxon>
        <taxon>Pleosporomycetidae</taxon>
        <taxon>Gloniales</taxon>
        <taxon>Gloniaceae</taxon>
        <taxon>Glonium</taxon>
    </lineage>
</organism>
<accession>A0A8E2FAR4</accession>
<evidence type="ECO:0000256" key="1">
    <source>
        <dbReference type="SAM" id="Phobius"/>
    </source>
</evidence>
<protein>
    <submittedName>
        <fullName evidence="3">Uncharacterized protein</fullName>
    </submittedName>
</protein>
<dbReference type="EMBL" id="KV748680">
    <property type="protein sequence ID" value="OCL13711.1"/>
    <property type="molecule type" value="Genomic_DNA"/>
</dbReference>
<dbReference type="AlphaFoldDB" id="A0A8E2FAR4"/>
<keyword evidence="1" id="KW-0472">Membrane</keyword>
<proteinExistence type="predicted"/>
<gene>
    <name evidence="3" type="ORF">AOQ84DRAFT_385209</name>
</gene>
<sequence length="244" mass="24525">MLPLIIASLAITASAFAPFVPAVPVERRYAYEGGGWALMTSGNCPSGSTQLGDVNLDVCCPNGMTQEDSTGPGARVCCVDGGSCLTALQAIPFCADSTWVLWNATSQDPGHTYFCCQQGQTGTQDLDCVGAATNVAATLSAQKLGQPTPTGLAASTFSGATASGSASMTTQSATNSATTTGTSTASASHNGFGGLISAVASHVTSNAAALKPLELEKFGRRVFGLGSSVMGIVGVIAIVFALRV</sequence>
<dbReference type="Proteomes" id="UP000250140">
    <property type="component" value="Unassembled WGS sequence"/>
</dbReference>
<name>A0A8E2FAR4_9PEZI</name>
<feature type="transmembrane region" description="Helical" evidence="1">
    <location>
        <begin position="222"/>
        <end position="242"/>
    </location>
</feature>
<evidence type="ECO:0000313" key="3">
    <source>
        <dbReference type="EMBL" id="OCL13711.1"/>
    </source>
</evidence>